<proteinExistence type="inferred from homology"/>
<dbReference type="PANTHER" id="PTHR35108:SF12">
    <property type="entry name" value="SMALL RIBOSOMAL SUBUNIT PROTEIN CS23Y"/>
    <property type="match status" value="1"/>
</dbReference>
<comment type="similarity">
    <text evidence="1">Belongs to the chloroplast-specific ribosomal protein cS23 family.</text>
</comment>
<dbReference type="EMBL" id="GGEC01087749">
    <property type="protein sequence ID" value="MBX68233.1"/>
    <property type="molecule type" value="Transcribed_RNA"/>
</dbReference>
<organism evidence="4">
    <name type="scientific">Rhizophora mucronata</name>
    <name type="common">Asiatic mangrove</name>
    <dbReference type="NCBI Taxonomy" id="61149"/>
    <lineage>
        <taxon>Eukaryota</taxon>
        <taxon>Viridiplantae</taxon>
        <taxon>Streptophyta</taxon>
        <taxon>Embryophyta</taxon>
        <taxon>Tracheophyta</taxon>
        <taxon>Spermatophyta</taxon>
        <taxon>Magnoliopsida</taxon>
        <taxon>eudicotyledons</taxon>
        <taxon>Gunneridae</taxon>
        <taxon>Pentapetalae</taxon>
        <taxon>rosids</taxon>
        <taxon>fabids</taxon>
        <taxon>Malpighiales</taxon>
        <taxon>Rhizophoraceae</taxon>
        <taxon>Rhizophora</taxon>
    </lineage>
</organism>
<keyword evidence="3" id="KW-0687">Ribonucleoprotein</keyword>
<evidence type="ECO:0000313" key="4">
    <source>
        <dbReference type="EMBL" id="MBX68233.1"/>
    </source>
</evidence>
<dbReference type="InterPro" id="IPR038447">
    <property type="entry name" value="PSRP-3/Ycf65_sf"/>
</dbReference>
<accession>A0A2P2QML5</accession>
<keyword evidence="2" id="KW-0689">Ribosomal protein</keyword>
<dbReference type="AlphaFoldDB" id="A0A2P2QML5"/>
<name>A0A2P2QML5_RHIMU</name>
<evidence type="ECO:0000256" key="3">
    <source>
        <dbReference type="ARBA" id="ARBA00023274"/>
    </source>
</evidence>
<dbReference type="GO" id="GO:1990904">
    <property type="term" value="C:ribonucleoprotein complex"/>
    <property type="evidence" value="ECO:0007669"/>
    <property type="project" value="UniProtKB-KW"/>
</dbReference>
<dbReference type="PANTHER" id="PTHR35108">
    <property type="entry name" value="30S RIBOSOMAL PROTEIN 3, CHLOROPLASTIC"/>
    <property type="match status" value="1"/>
</dbReference>
<dbReference type="Pfam" id="PF04839">
    <property type="entry name" value="PSRP-3_Ycf65"/>
    <property type="match status" value="1"/>
</dbReference>
<dbReference type="InterPro" id="IPR006924">
    <property type="entry name" value="Ribosomal_cS23-like"/>
</dbReference>
<sequence>MPASMAAQPTLSGSSVQFRTLKFSLQSSLPPKPHEPQTISVKPKASHCSFSCRKAAIKAWLSASSTSEPILAEEDVPNNKEKLRVVVKPMEKPRVVLKFIWMEKAIGMALDQVIPGHGAIPLSPYHFWPRNDAWEQLKSLLESKPWISQKQMIILLNHATDIINLWQETTSSP</sequence>
<evidence type="ECO:0000256" key="1">
    <source>
        <dbReference type="ARBA" id="ARBA00008561"/>
    </source>
</evidence>
<dbReference type="GO" id="GO:0005840">
    <property type="term" value="C:ribosome"/>
    <property type="evidence" value="ECO:0007669"/>
    <property type="project" value="UniProtKB-KW"/>
</dbReference>
<dbReference type="GO" id="GO:0006412">
    <property type="term" value="P:translation"/>
    <property type="evidence" value="ECO:0007669"/>
    <property type="project" value="InterPro"/>
</dbReference>
<evidence type="ECO:0000256" key="2">
    <source>
        <dbReference type="ARBA" id="ARBA00022980"/>
    </source>
</evidence>
<dbReference type="GO" id="GO:0003735">
    <property type="term" value="F:structural constituent of ribosome"/>
    <property type="evidence" value="ECO:0007669"/>
    <property type="project" value="InterPro"/>
</dbReference>
<reference evidence="4" key="1">
    <citation type="submission" date="2018-02" db="EMBL/GenBank/DDBJ databases">
        <title>Rhizophora mucronata_Transcriptome.</title>
        <authorList>
            <person name="Meera S.P."/>
            <person name="Sreeshan A."/>
            <person name="Augustine A."/>
        </authorList>
    </citation>
    <scope>NUCLEOTIDE SEQUENCE</scope>
    <source>
        <tissue evidence="4">Leaf</tissue>
    </source>
</reference>
<dbReference type="Gene3D" id="3.30.390.140">
    <property type="match status" value="1"/>
</dbReference>
<protein>
    <submittedName>
        <fullName evidence="4">Uncharacterized protein MANES_01G109300</fullName>
    </submittedName>
</protein>